<sequence length="214" mass="24876">MQADVWQKYEVLFWVLTGIFVYLLILTIIYLVLKIAFHKKLGGIGLYLSYFFMFPLLLLGEITAYPRRRKMWLIRSGLKEGHSYLEEGIGLGTSPILASRIVGAKGRIYALDNHPLQIILLSLRSKIRRIKNIKLILSDSSKTYLEDNSIDTIFICDAFHEFPDKRNTVMELYRVLKPEGSLTILEETVRNTNNTQKIIEYTKLFKLIERDKNS</sequence>
<comment type="caution">
    <text evidence="3">The sequence shown here is derived from an EMBL/GenBank/DDBJ whole genome shotgun (WGS) entry which is preliminary data.</text>
</comment>
<dbReference type="Pfam" id="PF08241">
    <property type="entry name" value="Methyltransf_11"/>
    <property type="match status" value="1"/>
</dbReference>
<dbReference type="AlphaFoldDB" id="X1BSX5"/>
<feature type="domain" description="Methyltransferase type 11" evidence="2">
    <location>
        <begin position="89"/>
        <end position="183"/>
    </location>
</feature>
<feature type="non-terminal residue" evidence="3">
    <location>
        <position position="214"/>
    </location>
</feature>
<protein>
    <recommendedName>
        <fullName evidence="2">Methyltransferase type 11 domain-containing protein</fullName>
    </recommendedName>
</protein>
<gene>
    <name evidence="3" type="ORF">S01H4_47392</name>
</gene>
<dbReference type="Gene3D" id="3.40.50.150">
    <property type="entry name" value="Vaccinia Virus protein VP39"/>
    <property type="match status" value="1"/>
</dbReference>
<dbReference type="InterPro" id="IPR029063">
    <property type="entry name" value="SAM-dependent_MTases_sf"/>
</dbReference>
<dbReference type="InterPro" id="IPR013216">
    <property type="entry name" value="Methyltransf_11"/>
</dbReference>
<keyword evidence="1" id="KW-1133">Transmembrane helix</keyword>
<dbReference type="SUPFAM" id="SSF53335">
    <property type="entry name" value="S-adenosyl-L-methionine-dependent methyltransferases"/>
    <property type="match status" value="1"/>
</dbReference>
<organism evidence="3">
    <name type="scientific">marine sediment metagenome</name>
    <dbReference type="NCBI Taxonomy" id="412755"/>
    <lineage>
        <taxon>unclassified sequences</taxon>
        <taxon>metagenomes</taxon>
        <taxon>ecological metagenomes</taxon>
    </lineage>
</organism>
<dbReference type="GO" id="GO:0008757">
    <property type="term" value="F:S-adenosylmethionine-dependent methyltransferase activity"/>
    <property type="evidence" value="ECO:0007669"/>
    <property type="project" value="InterPro"/>
</dbReference>
<evidence type="ECO:0000256" key="1">
    <source>
        <dbReference type="SAM" id="Phobius"/>
    </source>
</evidence>
<keyword evidence="1" id="KW-0812">Transmembrane</keyword>
<accession>X1BSX5</accession>
<evidence type="ECO:0000313" key="3">
    <source>
        <dbReference type="EMBL" id="GAG98839.1"/>
    </source>
</evidence>
<reference evidence="3" key="1">
    <citation type="journal article" date="2014" name="Front. Microbiol.">
        <title>High frequency of phylogenetically diverse reductive dehalogenase-homologous genes in deep subseafloor sedimentary metagenomes.</title>
        <authorList>
            <person name="Kawai M."/>
            <person name="Futagami T."/>
            <person name="Toyoda A."/>
            <person name="Takaki Y."/>
            <person name="Nishi S."/>
            <person name="Hori S."/>
            <person name="Arai W."/>
            <person name="Tsubouchi T."/>
            <person name="Morono Y."/>
            <person name="Uchiyama I."/>
            <person name="Ito T."/>
            <person name="Fujiyama A."/>
            <person name="Inagaki F."/>
            <person name="Takami H."/>
        </authorList>
    </citation>
    <scope>NUCLEOTIDE SEQUENCE</scope>
    <source>
        <strain evidence="3">Expedition CK06-06</strain>
    </source>
</reference>
<evidence type="ECO:0000259" key="2">
    <source>
        <dbReference type="Pfam" id="PF08241"/>
    </source>
</evidence>
<dbReference type="CDD" id="cd02440">
    <property type="entry name" value="AdoMet_MTases"/>
    <property type="match status" value="1"/>
</dbReference>
<dbReference type="EMBL" id="BART01026600">
    <property type="protein sequence ID" value="GAG98839.1"/>
    <property type="molecule type" value="Genomic_DNA"/>
</dbReference>
<name>X1BSX5_9ZZZZ</name>
<feature type="transmembrane region" description="Helical" evidence="1">
    <location>
        <begin position="12"/>
        <end position="32"/>
    </location>
</feature>
<feature type="transmembrane region" description="Helical" evidence="1">
    <location>
        <begin position="44"/>
        <end position="65"/>
    </location>
</feature>
<proteinExistence type="predicted"/>
<keyword evidence="1" id="KW-0472">Membrane</keyword>